<evidence type="ECO:0000313" key="2">
    <source>
        <dbReference type="EMBL" id="GLK47799.1"/>
    </source>
</evidence>
<reference evidence="2" key="1">
    <citation type="journal article" date="2014" name="Int. J. Syst. Evol. Microbiol.">
        <title>Complete genome of a new Firmicutes species belonging to the dominant human colonic microbiota ('Ruminococcus bicirculans') reveals two chromosomes and a selective capacity to utilize plant glucans.</title>
        <authorList>
            <consortium name="NISC Comparative Sequencing Program"/>
            <person name="Wegmann U."/>
            <person name="Louis P."/>
            <person name="Goesmann A."/>
            <person name="Henrissat B."/>
            <person name="Duncan S.H."/>
            <person name="Flint H.J."/>
        </authorList>
    </citation>
    <scope>NUCLEOTIDE SEQUENCE</scope>
    <source>
        <strain evidence="2">VKM B-1499</strain>
    </source>
</reference>
<dbReference type="Gene3D" id="3.40.50.1580">
    <property type="entry name" value="Nucleoside phosphorylase domain"/>
    <property type="match status" value="1"/>
</dbReference>
<keyword evidence="3" id="KW-1185">Reference proteome</keyword>
<sequence>MGAGLARHGAVSVLYVMAAPAEYGDHLRARIQPLMTGVGPVEAAVALTAALARLEAAGDLPDLIVSLGSCGSRVLDHAAVYQAASVAYRDMDASALGFPKGVTPLLDQPAILALPCPIPGVPTATLSTGANVVSGAAYDAIEAEMVDMETWALVRSAQTFGVPLIALRGVSDGRAELKALEDWTSTLHHVDENLAAALDRLSAVLEADGPAALEVPALEIPAAQGQDPAQLSPDSITP</sequence>
<evidence type="ECO:0000259" key="1">
    <source>
        <dbReference type="Pfam" id="PF01048"/>
    </source>
</evidence>
<name>A0ABQ5T4V9_9CAUL</name>
<accession>A0ABQ5T4V9</accession>
<dbReference type="InterPro" id="IPR000845">
    <property type="entry name" value="Nucleoside_phosphorylase_d"/>
</dbReference>
<evidence type="ECO:0000313" key="3">
    <source>
        <dbReference type="Proteomes" id="UP001143509"/>
    </source>
</evidence>
<dbReference type="InterPro" id="IPR010050">
    <property type="entry name" value="MTA_SAH_nuc_hyp"/>
</dbReference>
<dbReference type="SUPFAM" id="SSF53167">
    <property type="entry name" value="Purine and uridine phosphorylases"/>
    <property type="match status" value="1"/>
</dbReference>
<proteinExistence type="predicted"/>
<comment type="caution">
    <text evidence="2">The sequence shown here is derived from an EMBL/GenBank/DDBJ whole genome shotgun (WGS) entry which is preliminary data.</text>
</comment>
<dbReference type="InterPro" id="IPR035994">
    <property type="entry name" value="Nucleoside_phosphorylase_sf"/>
</dbReference>
<dbReference type="NCBIfam" id="TIGR01705">
    <property type="entry name" value="MTA_SAH-nuc-hyp"/>
    <property type="match status" value="1"/>
</dbReference>
<dbReference type="RefSeq" id="WP_271164076.1">
    <property type="nucleotide sequence ID" value="NZ_BSFD01000002.1"/>
</dbReference>
<reference evidence="2" key="2">
    <citation type="submission" date="2023-01" db="EMBL/GenBank/DDBJ databases">
        <authorList>
            <person name="Sun Q."/>
            <person name="Evtushenko L."/>
        </authorList>
    </citation>
    <scope>NUCLEOTIDE SEQUENCE</scope>
    <source>
        <strain evidence="2">VKM B-1499</strain>
    </source>
</reference>
<dbReference type="Proteomes" id="UP001143509">
    <property type="component" value="Unassembled WGS sequence"/>
</dbReference>
<dbReference type="Pfam" id="PF01048">
    <property type="entry name" value="PNP_UDP_1"/>
    <property type="match status" value="1"/>
</dbReference>
<dbReference type="EMBL" id="BSFD01000002">
    <property type="protein sequence ID" value="GLK47799.1"/>
    <property type="molecule type" value="Genomic_DNA"/>
</dbReference>
<feature type="domain" description="Nucleoside phosphorylase" evidence="1">
    <location>
        <begin position="34"/>
        <end position="201"/>
    </location>
</feature>
<organism evidence="2 3">
    <name type="scientific">Brevundimonas intermedia</name>
    <dbReference type="NCBI Taxonomy" id="74315"/>
    <lineage>
        <taxon>Bacteria</taxon>
        <taxon>Pseudomonadati</taxon>
        <taxon>Pseudomonadota</taxon>
        <taxon>Alphaproteobacteria</taxon>
        <taxon>Caulobacterales</taxon>
        <taxon>Caulobacteraceae</taxon>
        <taxon>Brevundimonas</taxon>
    </lineage>
</organism>
<gene>
    <name evidence="2" type="primary">pfs</name>
    <name evidence="2" type="ORF">GCM10017620_07720</name>
</gene>
<protein>
    <submittedName>
        <fullName evidence="2">5'-methylthioadenosine/S-adenosylhomocysteine nucleosidase</fullName>
    </submittedName>
</protein>